<comment type="caution">
    <text evidence="1">The sequence shown here is derived from an EMBL/GenBank/DDBJ whole genome shotgun (WGS) entry which is preliminary data.</text>
</comment>
<protein>
    <recommendedName>
        <fullName evidence="3">Carboxypeptidase family protein</fullName>
    </recommendedName>
</protein>
<proteinExistence type="predicted"/>
<organism evidence="1 2">
    <name type="scientific">Marinirhabdus gelatinilytica</name>
    <dbReference type="NCBI Taxonomy" id="1703343"/>
    <lineage>
        <taxon>Bacteria</taxon>
        <taxon>Pseudomonadati</taxon>
        <taxon>Bacteroidota</taxon>
        <taxon>Flavobacteriia</taxon>
        <taxon>Flavobacteriales</taxon>
        <taxon>Flavobacteriaceae</taxon>
    </lineage>
</organism>
<evidence type="ECO:0008006" key="3">
    <source>
        <dbReference type="Google" id="ProtNLM"/>
    </source>
</evidence>
<evidence type="ECO:0000313" key="2">
    <source>
        <dbReference type="Proteomes" id="UP000255317"/>
    </source>
</evidence>
<dbReference type="RefSeq" id="WP_147278482.1">
    <property type="nucleotide sequence ID" value="NZ_QRAO01000001.1"/>
</dbReference>
<accession>A0A370QJT1</accession>
<keyword evidence="2" id="KW-1185">Reference proteome</keyword>
<dbReference type="Proteomes" id="UP000255317">
    <property type="component" value="Unassembled WGS sequence"/>
</dbReference>
<gene>
    <name evidence="1" type="ORF">C8D94_101503</name>
</gene>
<reference evidence="1 2" key="1">
    <citation type="submission" date="2018-07" db="EMBL/GenBank/DDBJ databases">
        <title>Genomic Encyclopedia of Type Strains, Phase IV (KMG-IV): sequencing the most valuable type-strain genomes for metagenomic binning, comparative biology and taxonomic classification.</title>
        <authorList>
            <person name="Goeker M."/>
        </authorList>
    </citation>
    <scope>NUCLEOTIDE SEQUENCE [LARGE SCALE GENOMIC DNA]</scope>
    <source>
        <strain evidence="1 2">DSM 101478</strain>
    </source>
</reference>
<dbReference type="OrthoDB" id="1451379at2"/>
<sequence>MERKNLLIQRTLQSLIKYGSFLVIIMTVVFACSDTTEAEETTIDDPVANLTFKTDGAIMGSVIAPNAEVEIIAANSEDMIIGTTNENGEFFITGFEAGTYTIKISTENSEKEEIFNDVEVNIGEVTALGTVDLAAQ</sequence>
<dbReference type="PROSITE" id="PS51257">
    <property type="entry name" value="PROKAR_LIPOPROTEIN"/>
    <property type="match status" value="1"/>
</dbReference>
<dbReference type="AlphaFoldDB" id="A0A370QJT1"/>
<dbReference type="EMBL" id="QRAO01000001">
    <property type="protein sequence ID" value="RDK88628.1"/>
    <property type="molecule type" value="Genomic_DNA"/>
</dbReference>
<evidence type="ECO:0000313" key="1">
    <source>
        <dbReference type="EMBL" id="RDK88628.1"/>
    </source>
</evidence>
<dbReference type="Gene3D" id="2.60.40.1120">
    <property type="entry name" value="Carboxypeptidase-like, regulatory domain"/>
    <property type="match status" value="1"/>
</dbReference>
<name>A0A370QJT1_9FLAO</name>
<dbReference type="SUPFAM" id="SSF49478">
    <property type="entry name" value="Cna protein B-type domain"/>
    <property type="match status" value="1"/>
</dbReference>